<feature type="region of interest" description="Disordered" evidence="1">
    <location>
        <begin position="26"/>
        <end position="52"/>
    </location>
</feature>
<keyword evidence="4" id="KW-1185">Reference proteome</keyword>
<accession>M0LT46</accession>
<organism evidence="3 4">
    <name type="scientific">Natronobacterium lacisalsi AJ5</name>
    <dbReference type="NCBI Taxonomy" id="358396"/>
    <lineage>
        <taxon>Archaea</taxon>
        <taxon>Methanobacteriati</taxon>
        <taxon>Methanobacteriota</taxon>
        <taxon>Stenosarchaea group</taxon>
        <taxon>Halobacteria</taxon>
        <taxon>Halobacteriales</taxon>
        <taxon>Natrialbaceae</taxon>
        <taxon>Natronobacterium</taxon>
    </lineage>
</organism>
<dbReference type="KEGG" id="hlc:CHINAEXTREME17245"/>
<reference evidence="3 4" key="2">
    <citation type="journal article" date="2014" name="PLoS Genet.">
        <title>Phylogenetically driven sequencing of extremely halophilic archaea reveals strategies for static and dynamic osmo-response.</title>
        <authorList>
            <person name="Becker E.A."/>
            <person name="Seitzer P.M."/>
            <person name="Tritt A."/>
            <person name="Larsen D."/>
            <person name="Krusor M."/>
            <person name="Yao A.I."/>
            <person name="Wu D."/>
            <person name="Madern D."/>
            <person name="Eisen J.A."/>
            <person name="Darling A.E."/>
            <person name="Facciotti M.T."/>
        </authorList>
    </citation>
    <scope>NUCLEOTIDE SEQUENCE [LARGE SCALE GENOMIC DNA]</scope>
    <source>
        <strain evidence="3 4">AJ5</strain>
    </source>
</reference>
<evidence type="ECO:0000313" key="5">
    <source>
        <dbReference type="Proteomes" id="UP000186547"/>
    </source>
</evidence>
<evidence type="ECO:0000313" key="3">
    <source>
        <dbReference type="EMBL" id="EMA35290.1"/>
    </source>
</evidence>
<feature type="compositionally biased region" description="Low complexity" evidence="1">
    <location>
        <begin position="35"/>
        <end position="46"/>
    </location>
</feature>
<dbReference type="RefSeq" id="WP_007140845.1">
    <property type="nucleotide sequence ID" value="NZ_AOLZ01000027.1"/>
</dbReference>
<evidence type="ECO:0000313" key="4">
    <source>
        <dbReference type="Proteomes" id="UP000011555"/>
    </source>
</evidence>
<sequence>MTVPRFDNYEEEAVALLRQIAANTGAIDDVGGGSSPSTPQTGTSGPANDRMSPEEYIVIETAALEEANPDGTVTIEPGETVTLAEYESRAAGSFSLLAAGASEHMDVAYRLVADDDRVVGGTTYSPLGSINDPFSFPKMYDTELQVSDLIEYQATLSPNAEGTVDAAARLHLRR</sequence>
<dbReference type="Proteomes" id="UP000186547">
    <property type="component" value="Chromosome"/>
</dbReference>
<evidence type="ECO:0000313" key="2">
    <source>
        <dbReference type="EMBL" id="APW99408.1"/>
    </source>
</evidence>
<dbReference type="EMBL" id="AOLZ01000027">
    <property type="protein sequence ID" value="EMA35290.1"/>
    <property type="molecule type" value="Genomic_DNA"/>
</dbReference>
<protein>
    <submittedName>
        <fullName evidence="3">Uncharacterized protein</fullName>
    </submittedName>
</protein>
<evidence type="ECO:0000256" key="1">
    <source>
        <dbReference type="SAM" id="MobiDB-lite"/>
    </source>
</evidence>
<dbReference type="STRING" id="358396.CHINAEXTREME_17245"/>
<reference evidence="2" key="3">
    <citation type="submission" date="2017-01" db="EMBL/GenBank/DDBJ databases">
        <authorList>
            <person name="Mah S.A."/>
            <person name="Swanson W.J."/>
            <person name="Moy G.W."/>
            <person name="Vacquier V.D."/>
        </authorList>
    </citation>
    <scope>NUCLEOTIDE SEQUENCE</scope>
    <source>
        <strain evidence="2">AJ5</strain>
    </source>
</reference>
<reference evidence="2 5" key="1">
    <citation type="journal article" date="2011" name="J. Bacteriol.">
        <title>Genome sequence of Halobiforma lacisalsi AJ5, an extremely halophilic archaeon which harbors a bop gene.</title>
        <authorList>
            <person name="Jiang X."/>
            <person name="Wang S."/>
            <person name="Cheng H."/>
            <person name="Huo Y."/>
            <person name="Zhang X."/>
            <person name="Zhu X."/>
            <person name="Han X."/>
            <person name="Ni P."/>
            <person name="Wu M."/>
        </authorList>
    </citation>
    <scope>NUCLEOTIDE SEQUENCE [LARGE SCALE GENOMIC DNA]</scope>
    <source>
        <strain evidence="2 5">AJ5</strain>
    </source>
</reference>
<dbReference type="AlphaFoldDB" id="M0LT46"/>
<gene>
    <name evidence="3" type="ORF">C445_05538</name>
    <name evidence="2" type="ORF">CHINAEXTREME_17245</name>
</gene>
<name>M0LT46_NATLA</name>
<dbReference type="Proteomes" id="UP000011555">
    <property type="component" value="Unassembled WGS sequence"/>
</dbReference>
<dbReference type="GeneID" id="30922907"/>
<proteinExistence type="predicted"/>
<dbReference type="EMBL" id="CP019285">
    <property type="protein sequence ID" value="APW99408.1"/>
    <property type="molecule type" value="Genomic_DNA"/>
</dbReference>